<keyword evidence="1 3" id="KW-0808">Transferase</keyword>
<dbReference type="STRING" id="1125725.HMPREF1325_2298"/>
<comment type="caution">
    <text evidence="3">The sequence shown here is derived from an EMBL/GenBank/DDBJ whole genome shotgun (WGS) entry which is preliminary data.</text>
</comment>
<evidence type="ECO:0000313" key="4">
    <source>
        <dbReference type="EMBL" id="ERK02631.1"/>
    </source>
</evidence>
<dbReference type="PROSITE" id="PS51331">
    <property type="entry name" value="THYX"/>
    <property type="match status" value="1"/>
</dbReference>
<feature type="region of interest" description="Disordered" evidence="2">
    <location>
        <begin position="118"/>
        <end position="137"/>
    </location>
</feature>
<reference evidence="5 6" key="1">
    <citation type="submission" date="2013-08" db="EMBL/GenBank/DDBJ databases">
        <authorList>
            <person name="Durkin A.S."/>
            <person name="Haft D.R."/>
            <person name="McCorrison J."/>
            <person name="Torralba M."/>
            <person name="Gillis M."/>
            <person name="Haft D.H."/>
            <person name="Methe B."/>
            <person name="Sutton G."/>
            <person name="Nelson K.E."/>
        </authorList>
    </citation>
    <scope>NUCLEOTIDE SEQUENCE [LARGE SCALE GENOMIC DNA]</scope>
    <source>
        <strain evidence="4 6">ATCC 35536</strain>
        <strain evidence="3 5">VPI DR56BR1116</strain>
    </source>
</reference>
<keyword evidence="1" id="KW-0274">FAD</keyword>
<evidence type="ECO:0000256" key="2">
    <source>
        <dbReference type="SAM" id="MobiDB-lite"/>
    </source>
</evidence>
<dbReference type="PATRIC" id="fig|1125725.3.peg.363"/>
<dbReference type="GO" id="GO:0050797">
    <property type="term" value="F:thymidylate synthase (FAD) activity"/>
    <property type="evidence" value="ECO:0007669"/>
    <property type="project" value="UniProtKB-UniRule"/>
</dbReference>
<dbReference type="Pfam" id="PF02511">
    <property type="entry name" value="Thy1"/>
    <property type="match status" value="1"/>
</dbReference>
<dbReference type="CDD" id="cd20175">
    <property type="entry name" value="ThyX"/>
    <property type="match status" value="1"/>
</dbReference>
<feature type="binding site" evidence="1">
    <location>
        <begin position="92"/>
        <end position="94"/>
    </location>
    <ligand>
        <name>FAD</name>
        <dbReference type="ChEBI" id="CHEBI:57692"/>
        <note>ligand shared between neighboring subunits</note>
    </ligand>
</feature>
<keyword evidence="1 3" id="KW-0489">Methyltransferase</keyword>
<dbReference type="PANTHER" id="PTHR34934">
    <property type="entry name" value="FLAVIN-DEPENDENT THYMIDYLATE SYNTHASE"/>
    <property type="match status" value="1"/>
</dbReference>
<evidence type="ECO:0000256" key="1">
    <source>
        <dbReference type="HAMAP-Rule" id="MF_01408"/>
    </source>
</evidence>
<dbReference type="AlphaFoldDB" id="U1GU77"/>
<feature type="binding site" evidence="1">
    <location>
        <position position="100"/>
    </location>
    <ligand>
        <name>FAD</name>
        <dbReference type="ChEBI" id="CHEBI:57692"/>
        <note>ligand shared between neighboring subunits</note>
    </ligand>
</feature>
<feature type="binding site" evidence="1">
    <location>
        <position position="200"/>
    </location>
    <ligand>
        <name>dUMP</name>
        <dbReference type="ChEBI" id="CHEBI:246422"/>
        <note>ligand shared between dimeric partners</note>
    </ligand>
</feature>
<protein>
    <recommendedName>
        <fullName evidence="1">Flavin-dependent thymidylate synthase</fullName>
        <shortName evidence="1">FDTS</shortName>
        <ecNumber evidence="1">2.1.1.148</ecNumber>
    </recommendedName>
    <alternativeName>
        <fullName evidence="1">FAD-dependent thymidylate synthase</fullName>
    </alternativeName>
    <alternativeName>
        <fullName evidence="1">Thymidylate synthase ThyX</fullName>
        <shortName evidence="1">TS</shortName>
        <shortName evidence="1">TSase</shortName>
    </alternativeName>
</protein>
<feature type="binding site" description="in other chain" evidence="1">
    <location>
        <begin position="100"/>
        <end position="104"/>
    </location>
    <ligand>
        <name>dUMP</name>
        <dbReference type="ChEBI" id="CHEBI:246422"/>
        <note>ligand shared between dimeric partners</note>
    </ligand>
</feature>
<dbReference type="GO" id="GO:0004799">
    <property type="term" value="F:thymidylate synthase activity"/>
    <property type="evidence" value="ECO:0007669"/>
    <property type="project" value="TreeGrafter"/>
</dbReference>
<comment type="pathway">
    <text evidence="1">Pyrimidine metabolism; dTTP biosynthesis.</text>
</comment>
<dbReference type="Gene3D" id="3.30.1360.170">
    <property type="match status" value="1"/>
</dbReference>
<dbReference type="GO" id="GO:0070402">
    <property type="term" value="F:NADPH binding"/>
    <property type="evidence" value="ECO:0007669"/>
    <property type="project" value="TreeGrafter"/>
</dbReference>
<dbReference type="EC" id="2.1.1.148" evidence="1"/>
<keyword evidence="1" id="KW-0285">Flavoprotein</keyword>
<dbReference type="RefSeq" id="WP_021329382.1">
    <property type="nucleotide sequence ID" value="NZ_AUZJ01000009.1"/>
</dbReference>
<gene>
    <name evidence="1 3" type="primary">thyX</name>
    <name evidence="4" type="ORF">HMPREF0860_0050</name>
    <name evidence="3" type="ORF">HMPREF1325_2298</name>
</gene>
<proteinExistence type="inferred from homology"/>
<dbReference type="InterPro" id="IPR003669">
    <property type="entry name" value="Thymidylate_synthase_ThyX"/>
</dbReference>
<feature type="binding site" evidence="1">
    <location>
        <begin position="189"/>
        <end position="191"/>
    </location>
    <ligand>
        <name>FAD</name>
        <dbReference type="ChEBI" id="CHEBI:57692"/>
        <note>ligand shared between neighboring subunits</note>
    </ligand>
</feature>
<dbReference type="InterPro" id="IPR036098">
    <property type="entry name" value="Thymidylate_synthase_ThyX_sf"/>
</dbReference>
<dbReference type="EMBL" id="AVQI01000050">
    <property type="protein sequence ID" value="ERK02631.1"/>
    <property type="molecule type" value="Genomic_DNA"/>
</dbReference>
<accession>U1GU77</accession>
<dbReference type="eggNOG" id="COG1351">
    <property type="taxonomic scope" value="Bacteria"/>
</dbReference>
<comment type="catalytic activity">
    <reaction evidence="1">
        <text>dUMP + (6R)-5,10-methylene-5,6,7,8-tetrahydrofolate + NADPH + H(+) = dTMP + (6S)-5,6,7,8-tetrahydrofolate + NADP(+)</text>
        <dbReference type="Rhea" id="RHEA:29043"/>
        <dbReference type="ChEBI" id="CHEBI:15378"/>
        <dbReference type="ChEBI" id="CHEBI:15636"/>
        <dbReference type="ChEBI" id="CHEBI:57453"/>
        <dbReference type="ChEBI" id="CHEBI:57783"/>
        <dbReference type="ChEBI" id="CHEBI:58349"/>
        <dbReference type="ChEBI" id="CHEBI:63528"/>
        <dbReference type="ChEBI" id="CHEBI:246422"/>
        <dbReference type="EC" id="2.1.1.148"/>
    </reaction>
</comment>
<comment type="caution">
    <text evidence="1">Lacks conserved residue(s) required for the propagation of feature annotation.</text>
</comment>
<comment type="function">
    <text evidence="1">Catalyzes the reductive methylation of 2'-deoxyuridine-5'-monophosphate (dUMP) to 2'-deoxythymidine-5'-monophosphate (dTMP) while utilizing 5,10-methylenetetrahydrofolate (mTHF) as the methyl donor, and NADPH and FADH(2) as the reductant.</text>
</comment>
<dbReference type="SUPFAM" id="SSF69796">
    <property type="entry name" value="Thymidylate synthase-complementing protein Thy1"/>
    <property type="match status" value="1"/>
</dbReference>
<dbReference type="UniPathway" id="UPA00575"/>
<dbReference type="GO" id="GO:0006235">
    <property type="term" value="P:dTTP biosynthetic process"/>
    <property type="evidence" value="ECO:0007669"/>
    <property type="project" value="UniProtKB-UniRule"/>
</dbReference>
<evidence type="ECO:0000313" key="5">
    <source>
        <dbReference type="Proteomes" id="UP000016412"/>
    </source>
</evidence>
<dbReference type="Proteomes" id="UP000016646">
    <property type="component" value="Unassembled WGS sequence"/>
</dbReference>
<dbReference type="PANTHER" id="PTHR34934:SF1">
    <property type="entry name" value="FLAVIN-DEPENDENT THYMIDYLATE SYNTHASE"/>
    <property type="match status" value="1"/>
</dbReference>
<feature type="active site" description="Involved in ionization of N3 of dUMP, leading to its activation" evidence="1">
    <location>
        <position position="200"/>
    </location>
</feature>
<dbReference type="NCBIfam" id="TIGR02170">
    <property type="entry name" value="thyX"/>
    <property type="match status" value="1"/>
</dbReference>
<dbReference type="OrthoDB" id="9774464at2"/>
<comment type="subunit">
    <text evidence="1">Homotetramer.</text>
</comment>
<comment type="cofactor">
    <cofactor evidence="1">
        <name>FAD</name>
        <dbReference type="ChEBI" id="CHEBI:57692"/>
    </cofactor>
    <text evidence="1">Binds 4 FAD per tetramer. Each FAD binding site is formed by three monomers.</text>
</comment>
<name>U1GU77_TRESO</name>
<dbReference type="GO" id="GO:0032259">
    <property type="term" value="P:methylation"/>
    <property type="evidence" value="ECO:0007669"/>
    <property type="project" value="UniProtKB-KW"/>
</dbReference>
<evidence type="ECO:0000313" key="6">
    <source>
        <dbReference type="Proteomes" id="UP000016646"/>
    </source>
</evidence>
<sequence length="278" mass="31919">MAHCVVPEAEAILDKEYPVLDKGFIRLVDYFGGDARIVQAARVSYGEGTKTVSQDGALIDYLLRHEHTSPFEQVVMTFHLKMPIFVARQWVRHRTGRMNEVSGRYSIMKDEFYVPSDENIAPQSKDNKQGRAAEPFSKDEAENIRAALEEGQKASYETYTKLLDASLAREIARIDLPLALYTEFYWQMDLHNLFRFLKLRLDGHAQYEIREYAKVILALCRTVAPLATGSFINHINEGVRFSGEEMEALRKILSGEQNPLEGKKRERFEEKLRTGVQL</sequence>
<dbReference type="GO" id="GO:0050660">
    <property type="term" value="F:flavin adenine dinucleotide binding"/>
    <property type="evidence" value="ECO:0007669"/>
    <property type="project" value="UniProtKB-UniRule"/>
</dbReference>
<comment type="similarity">
    <text evidence="1">Belongs to the thymidylate synthase ThyX family.</text>
</comment>
<feature type="compositionally biased region" description="Basic and acidic residues" evidence="2">
    <location>
        <begin position="125"/>
        <end position="137"/>
    </location>
</feature>
<dbReference type="HAMAP" id="MF_01408">
    <property type="entry name" value="ThyX"/>
    <property type="match status" value="1"/>
</dbReference>
<feature type="binding site" description="in other chain" evidence="1">
    <location>
        <position position="173"/>
    </location>
    <ligand>
        <name>dUMP</name>
        <dbReference type="ChEBI" id="CHEBI:246422"/>
        <note>ligand shared between dimeric partners</note>
    </ligand>
</feature>
<keyword evidence="1" id="KW-0545">Nucleotide biosynthesis</keyword>
<feature type="binding site" evidence="1">
    <location>
        <position position="69"/>
    </location>
    <ligand>
        <name>FAD</name>
        <dbReference type="ChEBI" id="CHEBI:57692"/>
        <note>ligand shared between neighboring subunits</note>
    </ligand>
</feature>
<organism evidence="3 5">
    <name type="scientific">Treponema socranskii subsp. socranskii VPI DR56BR1116 = ATCC 35536</name>
    <dbReference type="NCBI Taxonomy" id="1125725"/>
    <lineage>
        <taxon>Bacteria</taxon>
        <taxon>Pseudomonadati</taxon>
        <taxon>Spirochaetota</taxon>
        <taxon>Spirochaetia</taxon>
        <taxon>Spirochaetales</taxon>
        <taxon>Treponemataceae</taxon>
        <taxon>Treponema</taxon>
    </lineage>
</organism>
<dbReference type="Proteomes" id="UP000016412">
    <property type="component" value="Unassembled WGS sequence"/>
</dbReference>
<feature type="binding site" evidence="1">
    <location>
        <begin position="89"/>
        <end position="92"/>
    </location>
    <ligand>
        <name>dUMP</name>
        <dbReference type="ChEBI" id="CHEBI:246422"/>
        <note>ligand shared between dimeric partners</note>
    </ligand>
</feature>
<keyword evidence="6" id="KW-1185">Reference proteome</keyword>
<dbReference type="EMBL" id="AUZJ01000009">
    <property type="protein sequence ID" value="ERF61505.1"/>
    <property type="molecule type" value="Genomic_DNA"/>
</dbReference>
<keyword evidence="1" id="KW-0521">NADP</keyword>
<evidence type="ECO:0000313" key="3">
    <source>
        <dbReference type="EMBL" id="ERF61505.1"/>
    </source>
</evidence>
<dbReference type="GO" id="GO:0006231">
    <property type="term" value="P:dTMP biosynthetic process"/>
    <property type="evidence" value="ECO:0007669"/>
    <property type="project" value="UniProtKB-UniRule"/>
</dbReference>